<dbReference type="Pfam" id="PF00004">
    <property type="entry name" value="AAA"/>
    <property type="match status" value="1"/>
</dbReference>
<dbReference type="AlphaFoldDB" id="A0A679K7Y2"/>
<dbReference type="GO" id="GO:0006508">
    <property type="term" value="P:proteolysis"/>
    <property type="evidence" value="ECO:0007669"/>
    <property type="project" value="UniProtKB-KW"/>
</dbReference>
<protein>
    <submittedName>
        <fullName evidence="3">ATP-dependent zinc metalloprotease FtsH 3</fullName>
        <ecNumber evidence="3">3.4.24.-</ecNumber>
    </submittedName>
</protein>
<dbReference type="Gene3D" id="1.10.8.60">
    <property type="match status" value="1"/>
</dbReference>
<dbReference type="Gene3D" id="3.40.50.300">
    <property type="entry name" value="P-loop containing nucleotide triphosphate hydrolases"/>
    <property type="match status" value="1"/>
</dbReference>
<dbReference type="GO" id="GO:0004222">
    <property type="term" value="F:metalloendopeptidase activity"/>
    <property type="evidence" value="ECO:0007669"/>
    <property type="project" value="InterPro"/>
</dbReference>
<evidence type="ECO:0000256" key="1">
    <source>
        <dbReference type="RuleBase" id="RU003651"/>
    </source>
</evidence>
<dbReference type="SUPFAM" id="SSF140990">
    <property type="entry name" value="FtsH protease domain-like"/>
    <property type="match status" value="1"/>
</dbReference>
<geneLocation type="plasmid" evidence="3">
    <name>1</name>
</geneLocation>
<dbReference type="GO" id="GO:0004176">
    <property type="term" value="F:ATP-dependent peptidase activity"/>
    <property type="evidence" value="ECO:0007669"/>
    <property type="project" value="InterPro"/>
</dbReference>
<dbReference type="GO" id="GO:0005886">
    <property type="term" value="C:plasma membrane"/>
    <property type="evidence" value="ECO:0007669"/>
    <property type="project" value="TreeGrafter"/>
</dbReference>
<dbReference type="SUPFAM" id="SSF52540">
    <property type="entry name" value="P-loop containing nucleoside triphosphate hydrolases"/>
    <property type="match status" value="1"/>
</dbReference>
<dbReference type="PANTHER" id="PTHR23076">
    <property type="entry name" value="METALLOPROTEASE M41 FTSH"/>
    <property type="match status" value="1"/>
</dbReference>
<dbReference type="GO" id="GO:0016887">
    <property type="term" value="F:ATP hydrolysis activity"/>
    <property type="evidence" value="ECO:0007669"/>
    <property type="project" value="InterPro"/>
</dbReference>
<dbReference type="CDD" id="cd19481">
    <property type="entry name" value="RecA-like_protease"/>
    <property type="match status" value="1"/>
</dbReference>
<name>A0A679K7Y2_9HYPH</name>
<gene>
    <name evidence="3" type="primary">ftsH3</name>
    <name evidence="3" type="ORF">MBLL_01929</name>
</gene>
<keyword evidence="3" id="KW-0378">Hydrolase</keyword>
<dbReference type="GO" id="GO:0030163">
    <property type="term" value="P:protein catabolic process"/>
    <property type="evidence" value="ECO:0007669"/>
    <property type="project" value="TreeGrafter"/>
</dbReference>
<keyword evidence="3" id="KW-0482">Metalloprotease</keyword>
<dbReference type="Gene3D" id="1.20.58.760">
    <property type="entry name" value="Peptidase M41"/>
    <property type="match status" value="1"/>
</dbReference>
<dbReference type="InterPro" id="IPR003593">
    <property type="entry name" value="AAA+_ATPase"/>
</dbReference>
<comment type="similarity">
    <text evidence="1">Belongs to the AAA ATPase family.</text>
</comment>
<keyword evidence="1" id="KW-0067">ATP-binding</keyword>
<dbReference type="InterPro" id="IPR003960">
    <property type="entry name" value="ATPase_AAA_CS"/>
</dbReference>
<keyword evidence="3" id="KW-0645">Protease</keyword>
<evidence type="ECO:0000313" key="3">
    <source>
        <dbReference type="EMBL" id="CAA2140048.1"/>
    </source>
</evidence>
<dbReference type="InterPro" id="IPR037219">
    <property type="entry name" value="Peptidase_M41-like"/>
</dbReference>
<dbReference type="EMBL" id="LR743510">
    <property type="protein sequence ID" value="CAA2140048.1"/>
    <property type="molecule type" value="Genomic_DNA"/>
</dbReference>
<dbReference type="SMART" id="SM00382">
    <property type="entry name" value="AAA"/>
    <property type="match status" value="1"/>
</dbReference>
<reference evidence="3" key="1">
    <citation type="submission" date="2019-12" db="EMBL/GenBank/DDBJ databases">
        <authorList>
            <person name="Cremers G."/>
        </authorList>
    </citation>
    <scope>NUCLEOTIDE SEQUENCE</scope>
    <source>
        <strain evidence="3">Mbul2</strain>
        <plasmid evidence="3">1</plasmid>
    </source>
</reference>
<accession>A0A679K7Y2</accession>
<dbReference type="GO" id="GO:0005524">
    <property type="term" value="F:ATP binding"/>
    <property type="evidence" value="ECO:0007669"/>
    <property type="project" value="UniProtKB-KW"/>
</dbReference>
<dbReference type="PANTHER" id="PTHR23076:SF97">
    <property type="entry name" value="ATP-DEPENDENT ZINC METALLOPROTEASE YME1L1"/>
    <property type="match status" value="1"/>
</dbReference>
<dbReference type="InterPro" id="IPR003959">
    <property type="entry name" value="ATPase_AAA_core"/>
</dbReference>
<organism evidence="3">
    <name type="scientific">Methylobacterium bullatum</name>
    <dbReference type="NCBI Taxonomy" id="570505"/>
    <lineage>
        <taxon>Bacteria</taxon>
        <taxon>Pseudomonadati</taxon>
        <taxon>Pseudomonadota</taxon>
        <taxon>Alphaproteobacteria</taxon>
        <taxon>Hyphomicrobiales</taxon>
        <taxon>Methylobacteriaceae</taxon>
        <taxon>Methylobacterium</taxon>
    </lineage>
</organism>
<feature type="domain" description="AAA+ ATPase" evidence="2">
    <location>
        <begin position="256"/>
        <end position="399"/>
    </location>
</feature>
<dbReference type="PROSITE" id="PS00674">
    <property type="entry name" value="AAA"/>
    <property type="match status" value="1"/>
</dbReference>
<dbReference type="EC" id="3.4.24.-" evidence="3"/>
<keyword evidence="1" id="KW-0547">Nucleotide-binding</keyword>
<proteinExistence type="inferred from homology"/>
<evidence type="ECO:0000259" key="2">
    <source>
        <dbReference type="SMART" id="SM00382"/>
    </source>
</evidence>
<dbReference type="InterPro" id="IPR027417">
    <property type="entry name" value="P-loop_NTPase"/>
</dbReference>
<keyword evidence="3" id="KW-0614">Plasmid</keyword>
<sequence length="666" mass="70890">MAKKTPFNLKSAKVEGERSLDEMLNETPEFEFDALRNVSMSSILARLVLEDALSTRDCARLRGFKGVAIVVGVPSADWVEPIKNALRGFGTFPHMVARNGASRLQDRPEVGNEDVARHLGSNHNVGGISQAPERYLPSALIAGADIRIEITTPTNQTISQVILRVTGRRPRRLPPRVASGLGFHDLCAAIRTESSPGECVRRLTAMTRSRSMADPDLGDVPHVRDLHGYQGAQEWAVKLIDDVQAWREGRLQWSQIDRAVVIASDPGLGKTTFARSVAKSLGMNFVPTSIAHWFSSTDGYLNEIVKFVDKLLAQAAANGPAVLLLDELDGLPRRATLGSRNKDYWTPIIGHILLALDSAVSGDAGKLVIIGATNHAASLDEALIRPGRLNRVIHLARPDAAAVAGILRQHLNEDLRGFDLSGLATLGAGSTGAEIAGWVKAARRTARIAERPMIAADLMAEIVPPDGRPPGEILATARHEAAHAVLSEILQVSEVSYLSIIASKSMAGSMRARLLCSASPTRAELDAYVVTVLSGRAADEMWGGVSAGAGGHPSSDLGIATRTVASCHASLGLGGTLVMRATDEEALTLVKTDAAFRAIVESDLAKLYLEAQTLVAAHASLIDRVAHVLARQRIIDGPTLRMLIADAAPGDACSVSPILLTGGNHG</sequence>